<feature type="domain" description="Multidrug resistance protein MdtA-like barrel-sandwich hybrid" evidence="5">
    <location>
        <begin position="43"/>
        <end position="159"/>
    </location>
</feature>
<sequence length="337" mass="37500">MLVSCGGTVKETSQKQEVKFASVQTVAEENERSYTFLSSPYRTTELSFRVGGPVVNFEVQNGQFFRKGELIAAIDDRDFLIRKQRAEALFNQTKADFIRVSNLYEKGNISGAAYEKAKADYERAEADFNTAENELKDTRLTAPFDGYVQKINIDKYQEVSPSFPVVTFIDLSRIKAEACIPEDMAVGLRAAGLKDSSFVQFKALGEKKFHPIETYVTQSTLENNISYLYTVILDNKDYSLFGGMAGTLSLRFPKSDGGLHSCSLVAIPQTAVCHTIDKGAFVWVLGKDSRVRKQKVEIGNMLSGNRVEILSGLNVGDKVAVTRLSYLSENEEVLLQL</sequence>
<feature type="coiled-coil region" evidence="4">
    <location>
        <begin position="114"/>
        <end position="141"/>
    </location>
</feature>
<comment type="similarity">
    <text evidence="2">Belongs to the membrane fusion protein (MFP) (TC 8.A.1) family.</text>
</comment>
<dbReference type="Pfam" id="PF25967">
    <property type="entry name" value="RND-MFP_C"/>
    <property type="match status" value="1"/>
</dbReference>
<evidence type="ECO:0000313" key="7">
    <source>
        <dbReference type="EMBL" id="MCZ8372630.1"/>
    </source>
</evidence>
<gene>
    <name evidence="7" type="ORF">O6P32_07910</name>
</gene>
<dbReference type="InterPro" id="IPR006143">
    <property type="entry name" value="RND_pump_MFP"/>
</dbReference>
<evidence type="ECO:0000313" key="8">
    <source>
        <dbReference type="Proteomes" id="UP001141933"/>
    </source>
</evidence>
<evidence type="ECO:0000259" key="6">
    <source>
        <dbReference type="Pfam" id="PF25967"/>
    </source>
</evidence>
<accession>A0ABT4PHV2</accession>
<keyword evidence="8" id="KW-1185">Reference proteome</keyword>
<evidence type="ECO:0000256" key="2">
    <source>
        <dbReference type="ARBA" id="ARBA00009477"/>
    </source>
</evidence>
<dbReference type="PANTHER" id="PTHR30469">
    <property type="entry name" value="MULTIDRUG RESISTANCE PROTEIN MDTA"/>
    <property type="match status" value="1"/>
</dbReference>
<dbReference type="EMBL" id="JAPZVM010000005">
    <property type="protein sequence ID" value="MCZ8372630.1"/>
    <property type="molecule type" value="Genomic_DNA"/>
</dbReference>
<dbReference type="Pfam" id="PF25917">
    <property type="entry name" value="BSH_RND"/>
    <property type="match status" value="1"/>
</dbReference>
<dbReference type="InterPro" id="IPR058625">
    <property type="entry name" value="MdtA-like_BSH"/>
</dbReference>
<comment type="subcellular location">
    <subcellularLocation>
        <location evidence="1">Cell envelope</location>
    </subcellularLocation>
</comment>
<organism evidence="7 8">
    <name type="scientific">Phocaeicola acetigenes</name>
    <dbReference type="NCBI Taxonomy" id="3016083"/>
    <lineage>
        <taxon>Bacteria</taxon>
        <taxon>Pseudomonadati</taxon>
        <taxon>Bacteroidota</taxon>
        <taxon>Bacteroidia</taxon>
        <taxon>Bacteroidales</taxon>
        <taxon>Bacteroidaceae</taxon>
        <taxon>Phocaeicola</taxon>
    </lineage>
</organism>
<proteinExistence type="inferred from homology"/>
<dbReference type="NCBIfam" id="TIGR01730">
    <property type="entry name" value="RND_mfp"/>
    <property type="match status" value="1"/>
</dbReference>
<evidence type="ECO:0000256" key="4">
    <source>
        <dbReference type="SAM" id="Coils"/>
    </source>
</evidence>
<evidence type="ECO:0000256" key="1">
    <source>
        <dbReference type="ARBA" id="ARBA00004196"/>
    </source>
</evidence>
<keyword evidence="4" id="KW-0175">Coiled coil</keyword>
<reference evidence="7" key="1">
    <citation type="submission" date="2022-12" db="EMBL/GenBank/DDBJ databases">
        <title>Phocaeicola acetigenes sp. nov., isolated feces from a healthy human.</title>
        <authorList>
            <person name="Do H."/>
            <person name="Ha Y.B."/>
            <person name="Kim J.-S."/>
            <person name="Suh M.K."/>
            <person name="Kim H.S."/>
            <person name="Lee J.-S."/>
        </authorList>
    </citation>
    <scope>NUCLEOTIDE SEQUENCE</scope>
    <source>
        <strain evidence="7">KGMB11183</strain>
    </source>
</reference>
<dbReference type="Gene3D" id="2.40.420.20">
    <property type="match status" value="1"/>
</dbReference>
<dbReference type="PANTHER" id="PTHR30469:SF20">
    <property type="entry name" value="EFFLUX RND TRANSPORTER PERIPLASMIC ADAPTOR SUBUNIT"/>
    <property type="match status" value="1"/>
</dbReference>
<dbReference type="RefSeq" id="WP_269877818.1">
    <property type="nucleotide sequence ID" value="NZ_JAPZVM010000005.1"/>
</dbReference>
<feature type="domain" description="Multidrug resistance protein MdtA-like C-terminal permuted SH3" evidence="6">
    <location>
        <begin position="265"/>
        <end position="324"/>
    </location>
</feature>
<dbReference type="Gene3D" id="1.10.287.470">
    <property type="entry name" value="Helix hairpin bin"/>
    <property type="match status" value="1"/>
</dbReference>
<evidence type="ECO:0000256" key="3">
    <source>
        <dbReference type="ARBA" id="ARBA00022448"/>
    </source>
</evidence>
<protein>
    <submittedName>
        <fullName evidence="7">Efflux RND transporter periplasmic adaptor subunit</fullName>
    </submittedName>
</protein>
<dbReference type="InterPro" id="IPR058627">
    <property type="entry name" value="MdtA-like_C"/>
</dbReference>
<dbReference type="Gene3D" id="2.40.50.100">
    <property type="match status" value="1"/>
</dbReference>
<comment type="caution">
    <text evidence="7">The sequence shown here is derived from an EMBL/GenBank/DDBJ whole genome shotgun (WGS) entry which is preliminary data.</text>
</comment>
<keyword evidence="3" id="KW-0813">Transport</keyword>
<dbReference type="SUPFAM" id="SSF111369">
    <property type="entry name" value="HlyD-like secretion proteins"/>
    <property type="match status" value="1"/>
</dbReference>
<name>A0ABT4PHV2_9BACT</name>
<dbReference type="Proteomes" id="UP001141933">
    <property type="component" value="Unassembled WGS sequence"/>
</dbReference>
<evidence type="ECO:0000259" key="5">
    <source>
        <dbReference type="Pfam" id="PF25917"/>
    </source>
</evidence>